<reference evidence="16" key="1">
    <citation type="submission" date="2019-02" db="EMBL/GenBank/DDBJ databases">
        <authorList>
            <person name="Li S.-H."/>
        </authorList>
    </citation>
    <scope>NUCLEOTIDE SEQUENCE</scope>
    <source>
        <strain evidence="16">IMCC8485</strain>
    </source>
</reference>
<keyword evidence="3 11" id="KW-1134">Transmembrane beta strand</keyword>
<evidence type="ECO:0000256" key="7">
    <source>
        <dbReference type="ARBA" id="ARBA00023065"/>
    </source>
</evidence>
<keyword evidence="4" id="KW-0410">Iron transport</keyword>
<evidence type="ECO:0000256" key="5">
    <source>
        <dbReference type="ARBA" id="ARBA00022692"/>
    </source>
</evidence>
<evidence type="ECO:0000256" key="10">
    <source>
        <dbReference type="ARBA" id="ARBA00023237"/>
    </source>
</evidence>
<dbReference type="PANTHER" id="PTHR32552:SF81">
    <property type="entry name" value="TONB-DEPENDENT OUTER MEMBRANE RECEPTOR"/>
    <property type="match status" value="1"/>
</dbReference>
<evidence type="ECO:0000313" key="16">
    <source>
        <dbReference type="EMBL" id="MCX2975127.1"/>
    </source>
</evidence>
<dbReference type="Pfam" id="PF00593">
    <property type="entry name" value="TonB_dep_Rec_b-barrel"/>
    <property type="match status" value="1"/>
</dbReference>
<keyword evidence="16" id="KW-0675">Receptor</keyword>
<keyword evidence="17" id="KW-1185">Reference proteome</keyword>
<keyword evidence="9 11" id="KW-0472">Membrane</keyword>
<organism evidence="16 17">
    <name type="scientific">Candidatus Seongchinamella marina</name>
    <dbReference type="NCBI Taxonomy" id="2518990"/>
    <lineage>
        <taxon>Bacteria</taxon>
        <taxon>Pseudomonadati</taxon>
        <taxon>Pseudomonadota</taxon>
        <taxon>Gammaproteobacteria</taxon>
        <taxon>Cellvibrionales</taxon>
        <taxon>Halieaceae</taxon>
        <taxon>Seongchinamella</taxon>
    </lineage>
</organism>
<evidence type="ECO:0000256" key="11">
    <source>
        <dbReference type="PROSITE-ProRule" id="PRU01360"/>
    </source>
</evidence>
<comment type="similarity">
    <text evidence="11 12">Belongs to the TonB-dependent receptor family.</text>
</comment>
<accession>A0ABT3SYQ0</accession>
<dbReference type="PANTHER" id="PTHR32552">
    <property type="entry name" value="FERRICHROME IRON RECEPTOR-RELATED"/>
    <property type="match status" value="1"/>
</dbReference>
<keyword evidence="2 11" id="KW-0813">Transport</keyword>
<feature type="domain" description="TonB-dependent receptor plug" evidence="15">
    <location>
        <begin position="46"/>
        <end position="153"/>
    </location>
</feature>
<evidence type="ECO:0000256" key="9">
    <source>
        <dbReference type="ARBA" id="ARBA00023136"/>
    </source>
</evidence>
<comment type="caution">
    <text evidence="16">The sequence shown here is derived from an EMBL/GenBank/DDBJ whole genome shotgun (WGS) entry which is preliminary data.</text>
</comment>
<keyword evidence="5 11" id="KW-0812">Transmembrane</keyword>
<gene>
    <name evidence="16" type="ORF">EYC87_16205</name>
</gene>
<name>A0ABT3SYQ0_9GAMM</name>
<keyword evidence="6" id="KW-0408">Iron</keyword>
<dbReference type="Gene3D" id="2.40.170.20">
    <property type="entry name" value="TonB-dependent receptor, beta-barrel domain"/>
    <property type="match status" value="2"/>
</dbReference>
<evidence type="ECO:0000256" key="1">
    <source>
        <dbReference type="ARBA" id="ARBA00004571"/>
    </source>
</evidence>
<evidence type="ECO:0000259" key="15">
    <source>
        <dbReference type="Pfam" id="PF07715"/>
    </source>
</evidence>
<sequence length="826" mass="91507">MKNNTHRNVLLSFGLLSGALTAEAFAQSVGALEEVIVTAGKRATTVQDTPIAVSAFSGDELDRALISKPMDLQFNVPNMLMSKGNFTTAAISIRGIGNLGVGSATDSGTGVHFNGVYLNGGRIFETEFYDAERVEVLRGPQGTLYGRNTTAGVVNMITNKPTDEFGGDITLELGNYDHIKAKGAINIPLGDQWAQRFSMFYNERDGYVDNEFDGNKIDGRDMWSLRSSTRWAGDNADATLVVNYFKEDSDRMRGSNQRCLRDSEAILGCLPTGLADEVTNSGATVTGFLTQISGRVLGVSFPADDFANSPKSRDPREQFLDFTPQYEVEDLMISFESNLDFADYTLTTVLGYHASDLSARNDYDFTVASEQWPLEVDVNLGPDGIVTVDRAYSTDRSTTEPEQYSAELRLATDFSGDWNFLVGGFYLDYQSDVHYYVYSAALEVYGQATGIPAEQRLFDNDTSDYTLETWAMFGEVYWQASDSLLLTLGLRYSEEEKSSKQRSIYLGFLDDPAAPNGGYEDFGGEWEEPTGKFNITWDVADDVMTYLTLSRSYKSGGFNPISASSPVLAEDASLAEFDPEYINAFEIGLKSRFFDQTLQSNISFFYYDYEGLQISTINNQTALNLNYDATIQGIEAEFVWVPTDNWRFSSNLAWLDSAMDGGSSLDTADINTLGTTENIISSPNSNVYVGAGCPEGVFPCSGLVKSLDGNEMPNAPNFSVNLGVSYGFYLESGMELVAATNYYWQDEFYTRIFNTGNDTVEKWDVWNATLTLYSAQRNWFAELWGRNLLDDDHITGQYLGDQNVGLATNQFLLEPRTYGVSLGYNF</sequence>
<dbReference type="Proteomes" id="UP001143307">
    <property type="component" value="Unassembled WGS sequence"/>
</dbReference>
<protein>
    <submittedName>
        <fullName evidence="16">TonB-dependent receptor</fullName>
    </submittedName>
</protein>
<evidence type="ECO:0000313" key="17">
    <source>
        <dbReference type="Proteomes" id="UP001143307"/>
    </source>
</evidence>
<evidence type="ECO:0000256" key="8">
    <source>
        <dbReference type="ARBA" id="ARBA00023077"/>
    </source>
</evidence>
<keyword evidence="8 12" id="KW-0798">TonB box</keyword>
<feature type="chain" id="PRO_5046663990" evidence="13">
    <location>
        <begin position="27"/>
        <end position="826"/>
    </location>
</feature>
<evidence type="ECO:0000256" key="4">
    <source>
        <dbReference type="ARBA" id="ARBA00022496"/>
    </source>
</evidence>
<proteinExistence type="inferred from homology"/>
<feature type="signal peptide" evidence="13">
    <location>
        <begin position="1"/>
        <end position="26"/>
    </location>
</feature>
<evidence type="ECO:0000256" key="13">
    <source>
        <dbReference type="SAM" id="SignalP"/>
    </source>
</evidence>
<feature type="domain" description="TonB-dependent receptor-like beta-barrel" evidence="14">
    <location>
        <begin position="286"/>
        <end position="788"/>
    </location>
</feature>
<keyword evidence="13" id="KW-0732">Signal</keyword>
<dbReference type="SUPFAM" id="SSF56935">
    <property type="entry name" value="Porins"/>
    <property type="match status" value="1"/>
</dbReference>
<keyword evidence="10 11" id="KW-0998">Cell outer membrane</keyword>
<evidence type="ECO:0000256" key="2">
    <source>
        <dbReference type="ARBA" id="ARBA00022448"/>
    </source>
</evidence>
<comment type="subcellular location">
    <subcellularLocation>
        <location evidence="1 11">Cell outer membrane</location>
        <topology evidence="1 11">Multi-pass membrane protein</topology>
    </subcellularLocation>
</comment>
<keyword evidence="7" id="KW-0406">Ion transport</keyword>
<dbReference type="InterPro" id="IPR036942">
    <property type="entry name" value="Beta-barrel_TonB_sf"/>
</dbReference>
<dbReference type="PROSITE" id="PS52016">
    <property type="entry name" value="TONB_DEPENDENT_REC_3"/>
    <property type="match status" value="1"/>
</dbReference>
<evidence type="ECO:0000256" key="12">
    <source>
        <dbReference type="RuleBase" id="RU003357"/>
    </source>
</evidence>
<evidence type="ECO:0000256" key="3">
    <source>
        <dbReference type="ARBA" id="ARBA00022452"/>
    </source>
</evidence>
<evidence type="ECO:0000256" key="6">
    <source>
        <dbReference type="ARBA" id="ARBA00023004"/>
    </source>
</evidence>
<dbReference type="EMBL" id="SHNP01000006">
    <property type="protein sequence ID" value="MCX2975127.1"/>
    <property type="molecule type" value="Genomic_DNA"/>
</dbReference>
<dbReference type="InterPro" id="IPR012910">
    <property type="entry name" value="Plug_dom"/>
</dbReference>
<dbReference type="Pfam" id="PF07715">
    <property type="entry name" value="Plug"/>
    <property type="match status" value="1"/>
</dbReference>
<dbReference type="RefSeq" id="WP_279253788.1">
    <property type="nucleotide sequence ID" value="NZ_SHNP01000006.1"/>
</dbReference>
<evidence type="ECO:0000259" key="14">
    <source>
        <dbReference type="Pfam" id="PF00593"/>
    </source>
</evidence>
<dbReference type="InterPro" id="IPR039426">
    <property type="entry name" value="TonB-dep_rcpt-like"/>
</dbReference>
<dbReference type="InterPro" id="IPR000531">
    <property type="entry name" value="Beta-barrel_TonB"/>
</dbReference>